<evidence type="ECO:0000313" key="3">
    <source>
        <dbReference type="Proteomes" id="UP000218811"/>
    </source>
</evidence>
<name>A0A2H3J6S5_WOLCO</name>
<sequence>MVQDNEVMDCSLLLLGGWIGDNIQSSVEARCERWWVPVTLQTRGGSSGAARGRGAVANDSHRSDARLDQSSSADN</sequence>
<organism evidence="2 3">
    <name type="scientific">Wolfiporia cocos (strain MD-104)</name>
    <name type="common">Brown rot fungus</name>
    <dbReference type="NCBI Taxonomy" id="742152"/>
    <lineage>
        <taxon>Eukaryota</taxon>
        <taxon>Fungi</taxon>
        <taxon>Dikarya</taxon>
        <taxon>Basidiomycota</taxon>
        <taxon>Agaricomycotina</taxon>
        <taxon>Agaricomycetes</taxon>
        <taxon>Polyporales</taxon>
        <taxon>Phaeolaceae</taxon>
        <taxon>Wolfiporia</taxon>
    </lineage>
</organism>
<feature type="region of interest" description="Disordered" evidence="1">
    <location>
        <begin position="42"/>
        <end position="75"/>
    </location>
</feature>
<proteinExistence type="predicted"/>
<accession>A0A2H3J6S5</accession>
<reference evidence="2 3" key="1">
    <citation type="journal article" date="2012" name="Science">
        <title>The Paleozoic origin of enzymatic lignin decomposition reconstructed from 31 fungal genomes.</title>
        <authorList>
            <person name="Floudas D."/>
            <person name="Binder M."/>
            <person name="Riley R."/>
            <person name="Barry K."/>
            <person name="Blanchette R.A."/>
            <person name="Henrissat B."/>
            <person name="Martinez A.T."/>
            <person name="Otillar R."/>
            <person name="Spatafora J.W."/>
            <person name="Yadav J.S."/>
            <person name="Aerts A."/>
            <person name="Benoit I."/>
            <person name="Boyd A."/>
            <person name="Carlson A."/>
            <person name="Copeland A."/>
            <person name="Coutinho P.M."/>
            <person name="de Vries R.P."/>
            <person name="Ferreira P."/>
            <person name="Findley K."/>
            <person name="Foster B."/>
            <person name="Gaskell J."/>
            <person name="Glotzer D."/>
            <person name="Gorecki P."/>
            <person name="Heitman J."/>
            <person name="Hesse C."/>
            <person name="Hori C."/>
            <person name="Igarashi K."/>
            <person name="Jurgens J.A."/>
            <person name="Kallen N."/>
            <person name="Kersten P."/>
            <person name="Kohler A."/>
            <person name="Kuees U."/>
            <person name="Kumar T.K.A."/>
            <person name="Kuo A."/>
            <person name="LaButti K."/>
            <person name="Larrondo L.F."/>
            <person name="Lindquist E."/>
            <person name="Ling A."/>
            <person name="Lombard V."/>
            <person name="Lucas S."/>
            <person name="Lundell T."/>
            <person name="Martin R."/>
            <person name="McLaughlin D.J."/>
            <person name="Morgenstern I."/>
            <person name="Morin E."/>
            <person name="Murat C."/>
            <person name="Nagy L.G."/>
            <person name="Nolan M."/>
            <person name="Ohm R.A."/>
            <person name="Patyshakuliyeva A."/>
            <person name="Rokas A."/>
            <person name="Ruiz-Duenas F.J."/>
            <person name="Sabat G."/>
            <person name="Salamov A."/>
            <person name="Samejima M."/>
            <person name="Schmutz J."/>
            <person name="Slot J.C."/>
            <person name="St John F."/>
            <person name="Stenlid J."/>
            <person name="Sun H."/>
            <person name="Sun S."/>
            <person name="Syed K."/>
            <person name="Tsang A."/>
            <person name="Wiebenga A."/>
            <person name="Young D."/>
            <person name="Pisabarro A."/>
            <person name="Eastwood D.C."/>
            <person name="Martin F."/>
            <person name="Cullen D."/>
            <person name="Grigoriev I.V."/>
            <person name="Hibbett D.S."/>
        </authorList>
    </citation>
    <scope>NUCLEOTIDE SEQUENCE [LARGE SCALE GENOMIC DNA]</scope>
    <source>
        <strain evidence="2 3">MD-104</strain>
    </source>
</reference>
<keyword evidence="3" id="KW-1185">Reference proteome</keyword>
<dbReference type="EMBL" id="KB467831">
    <property type="protein sequence ID" value="PCH34439.1"/>
    <property type="molecule type" value="Genomic_DNA"/>
</dbReference>
<dbReference type="Proteomes" id="UP000218811">
    <property type="component" value="Unassembled WGS sequence"/>
</dbReference>
<protein>
    <submittedName>
        <fullName evidence="2">Uncharacterized protein</fullName>
    </submittedName>
</protein>
<evidence type="ECO:0000256" key="1">
    <source>
        <dbReference type="SAM" id="MobiDB-lite"/>
    </source>
</evidence>
<gene>
    <name evidence="2" type="ORF">WOLCODRAFT_22691</name>
</gene>
<dbReference type="AlphaFoldDB" id="A0A2H3J6S5"/>
<evidence type="ECO:0000313" key="2">
    <source>
        <dbReference type="EMBL" id="PCH34439.1"/>
    </source>
</evidence>